<evidence type="ECO:0000313" key="1">
    <source>
        <dbReference type="EMBL" id="EHM55062.1"/>
    </source>
</evidence>
<dbReference type="HOGENOM" id="CLU_2843435_0_0_9"/>
<protein>
    <submittedName>
        <fullName evidence="1">Uncharacterized protein</fullName>
    </submittedName>
</protein>
<name>G9YL13_FLAPL</name>
<reference evidence="1 2" key="1">
    <citation type="submission" date="2011-08" db="EMBL/GenBank/DDBJ databases">
        <authorList>
            <person name="Weinstock G."/>
            <person name="Sodergren E."/>
            <person name="Clifton S."/>
            <person name="Fulton L."/>
            <person name="Fulton B."/>
            <person name="Courtney L."/>
            <person name="Fronick C."/>
            <person name="Harrison M."/>
            <person name="Strong C."/>
            <person name="Farmer C."/>
            <person name="Delahaunty K."/>
            <person name="Markovic C."/>
            <person name="Hall O."/>
            <person name="Minx P."/>
            <person name="Tomlinson C."/>
            <person name="Mitreva M."/>
            <person name="Hou S."/>
            <person name="Chen J."/>
            <person name="Wollam A."/>
            <person name="Pepin K.H."/>
            <person name="Johnson M."/>
            <person name="Bhonagiri V."/>
            <person name="Zhang X."/>
            <person name="Suruliraj S."/>
            <person name="Warren W."/>
            <person name="Chinwalla A."/>
            <person name="Mardis E.R."/>
            <person name="Wilson R.K."/>
        </authorList>
    </citation>
    <scope>NUCLEOTIDE SEQUENCE [LARGE SCALE GENOMIC DNA]</scope>
    <source>
        <strain evidence="1 2">ATCC 29863</strain>
    </source>
</reference>
<dbReference type="Proteomes" id="UP000004459">
    <property type="component" value="Unassembled WGS sequence"/>
</dbReference>
<dbReference type="AlphaFoldDB" id="G9YL13"/>
<dbReference type="EMBL" id="AGCK01000018">
    <property type="protein sequence ID" value="EHM55062.1"/>
    <property type="molecule type" value="Genomic_DNA"/>
</dbReference>
<comment type="caution">
    <text evidence="1">The sequence shown here is derived from an EMBL/GenBank/DDBJ whole genome shotgun (WGS) entry which is preliminary data.</text>
</comment>
<evidence type="ECO:0000313" key="2">
    <source>
        <dbReference type="Proteomes" id="UP000004459"/>
    </source>
</evidence>
<accession>G9YL13</accession>
<gene>
    <name evidence="1" type="ORF">HMPREF0372_00176</name>
</gene>
<sequence>MLERDAAPARKFCPASPDKTHTCGLRSVFVHAHIAAENGFHFISPPAGGETLRGFFVEAFHKEFL</sequence>
<proteinExistence type="predicted"/>
<organism evidence="1 2">
    <name type="scientific">Flavonifractor plautii ATCC 29863</name>
    <dbReference type="NCBI Taxonomy" id="411475"/>
    <lineage>
        <taxon>Bacteria</taxon>
        <taxon>Bacillati</taxon>
        <taxon>Bacillota</taxon>
        <taxon>Clostridia</taxon>
        <taxon>Eubacteriales</taxon>
        <taxon>Oscillospiraceae</taxon>
        <taxon>Flavonifractor</taxon>
    </lineage>
</organism>